<feature type="compositionally biased region" description="Low complexity" evidence="7">
    <location>
        <begin position="316"/>
        <end position="326"/>
    </location>
</feature>
<name>A0A6P6YG77_DERPT</name>
<evidence type="ECO:0000256" key="2">
    <source>
        <dbReference type="ARBA" id="ARBA00022723"/>
    </source>
</evidence>
<sequence>MFNQNGHLIFIEIMIITLMSVSISYQHGKMMEPPARNSAWRAGFPTHIDYNDNELFCGGLTTMWQKNNGKCGICGDSYSLKQPRPYESGGIYAKNVIVRSYRIGSKIEVIIFISANHKGNFSFSLCPRNDPQKLETEKCFIPLMVNGQKNFELQSNVFGNISLSVTLPKNIDCKHCVLRWHWRGGNNWGMCPNGKGAIGCGPQETFRNCADIVIRKQMNNSKKTKNTTINENINIINSKRKDKKKKTDKKIINIIDNEIENEISNSYEIKNTNVNLIYDETIHNSIDDNNDDDGEISKKCSCTCSAPEKPSSNILPSKSSPTTSSSFIQDNKSMTTNQPEP</sequence>
<protein>
    <submittedName>
        <fullName evidence="11">Uncharacterized protein LOC113797978</fullName>
    </submittedName>
</protein>
<feature type="domain" description="Chitin-binding type-4" evidence="9">
    <location>
        <begin position="27"/>
        <end position="212"/>
    </location>
</feature>
<evidence type="ECO:0000259" key="9">
    <source>
        <dbReference type="Pfam" id="PF03067"/>
    </source>
</evidence>
<dbReference type="Pfam" id="PF03067">
    <property type="entry name" value="LPMO_10"/>
    <property type="match status" value="1"/>
</dbReference>
<evidence type="ECO:0000313" key="11">
    <source>
        <dbReference type="RefSeq" id="XP_027204252.1"/>
    </source>
</evidence>
<evidence type="ECO:0000256" key="4">
    <source>
        <dbReference type="ARBA" id="ARBA00023157"/>
    </source>
</evidence>
<evidence type="ECO:0000313" key="10">
    <source>
        <dbReference type="Proteomes" id="UP000515146"/>
    </source>
</evidence>
<gene>
    <name evidence="11" type="primary">LOC113797978</name>
</gene>
<feature type="compositionally biased region" description="Polar residues" evidence="7">
    <location>
        <begin position="327"/>
        <end position="341"/>
    </location>
</feature>
<evidence type="ECO:0000256" key="3">
    <source>
        <dbReference type="ARBA" id="ARBA00023008"/>
    </source>
</evidence>
<comment type="similarity">
    <text evidence="6">Belongs to the polysaccharide monooxygenase AA13 family.</text>
</comment>
<dbReference type="AlphaFoldDB" id="A0A6P6YG77"/>
<reference evidence="11" key="1">
    <citation type="submission" date="2025-08" db="UniProtKB">
        <authorList>
            <consortium name="RefSeq"/>
        </authorList>
    </citation>
    <scope>IDENTIFICATION</scope>
    <source>
        <strain evidence="11">Airmid</strain>
    </source>
</reference>
<keyword evidence="2" id="KW-0479">Metal-binding</keyword>
<keyword evidence="8" id="KW-1133">Transmembrane helix</keyword>
<evidence type="ECO:0000256" key="7">
    <source>
        <dbReference type="SAM" id="MobiDB-lite"/>
    </source>
</evidence>
<evidence type="ECO:0000256" key="8">
    <source>
        <dbReference type="SAM" id="Phobius"/>
    </source>
</evidence>
<feature type="transmembrane region" description="Helical" evidence="8">
    <location>
        <begin position="6"/>
        <end position="25"/>
    </location>
</feature>
<keyword evidence="4" id="KW-1015">Disulfide bond</keyword>
<dbReference type="OMA" id="THIDYND"/>
<keyword evidence="3" id="KW-0186">Copper</keyword>
<keyword evidence="8" id="KW-0812">Transmembrane</keyword>
<dbReference type="InterPro" id="IPR004302">
    <property type="entry name" value="Cellulose/chitin-bd_N"/>
</dbReference>
<proteinExistence type="inferred from homology"/>
<dbReference type="InParanoid" id="A0A6P6YG77"/>
<evidence type="ECO:0000256" key="6">
    <source>
        <dbReference type="ARBA" id="ARBA00034311"/>
    </source>
</evidence>
<keyword evidence="10" id="KW-1185">Reference proteome</keyword>
<dbReference type="PANTHER" id="PTHR36575">
    <property type="entry name" value="BINDING PROTEIN, PUTATIVE (AFU_ORTHOLOGUE AFUA_1G14430)-RELATED"/>
    <property type="match status" value="1"/>
</dbReference>
<keyword evidence="5" id="KW-0325">Glycoprotein</keyword>
<dbReference type="InterPro" id="IPR052282">
    <property type="entry name" value="Starch-active_LPMO"/>
</dbReference>
<organism evidence="10 11">
    <name type="scientific">Dermatophagoides pteronyssinus</name>
    <name type="common">European house dust mite</name>
    <dbReference type="NCBI Taxonomy" id="6956"/>
    <lineage>
        <taxon>Eukaryota</taxon>
        <taxon>Metazoa</taxon>
        <taxon>Ecdysozoa</taxon>
        <taxon>Arthropoda</taxon>
        <taxon>Chelicerata</taxon>
        <taxon>Arachnida</taxon>
        <taxon>Acari</taxon>
        <taxon>Acariformes</taxon>
        <taxon>Sarcoptiformes</taxon>
        <taxon>Astigmata</taxon>
        <taxon>Psoroptidia</taxon>
        <taxon>Analgoidea</taxon>
        <taxon>Pyroglyphidae</taxon>
        <taxon>Dermatophagoidinae</taxon>
        <taxon>Dermatophagoides</taxon>
    </lineage>
</organism>
<dbReference type="Proteomes" id="UP000515146">
    <property type="component" value="Unplaced"/>
</dbReference>
<evidence type="ECO:0000256" key="1">
    <source>
        <dbReference type="ARBA" id="ARBA00001973"/>
    </source>
</evidence>
<dbReference type="OrthoDB" id="64893at2759"/>
<evidence type="ECO:0000256" key="5">
    <source>
        <dbReference type="ARBA" id="ARBA00023180"/>
    </source>
</evidence>
<feature type="region of interest" description="Disordered" evidence="7">
    <location>
        <begin position="304"/>
        <end position="341"/>
    </location>
</feature>
<dbReference type="PANTHER" id="PTHR36575:SF2">
    <property type="entry name" value="CHITIN-BINDING TYPE-4 DOMAIN-CONTAINING PROTEIN-RELATED"/>
    <property type="match status" value="1"/>
</dbReference>
<comment type="cofactor">
    <cofactor evidence="1">
        <name>Cu(2+)</name>
        <dbReference type="ChEBI" id="CHEBI:29036"/>
    </cofactor>
</comment>
<dbReference type="RefSeq" id="XP_027204252.1">
    <property type="nucleotide sequence ID" value="XM_027348451.1"/>
</dbReference>
<dbReference type="KEGG" id="dpte:113797978"/>
<accession>A0A6P6YG77</accession>
<dbReference type="GO" id="GO:0046872">
    <property type="term" value="F:metal ion binding"/>
    <property type="evidence" value="ECO:0007669"/>
    <property type="project" value="UniProtKB-KW"/>
</dbReference>
<keyword evidence="8" id="KW-0472">Membrane</keyword>